<sequence length="888" mass="98707">MSLIGAATAVGTTTLYLCLCLLYLSIAVDAYTPIDNFTISCGFDGISFDGDQTWTGDMHSKLFQQDKPSVAARALTQSSSTNSVPYTTARLSYSNFTYSFPVTPGQKFIRLYFYPTSYEQGFERSKAFFTVTSNTFTLLRDFNASLNADAQSSDTVLIEYIINVEEGQRLNLTLSPSAIQSDLYAFINGIEILSMPTNLYYTDSQNTAGLKLVAYTNSFFSISNNSALRKEYRFNVGGNDISPRDDTGMLRSWENDQNYVTSPSALPVDINSTQLSFTLVPNYTAPDPVYRTVRSMGMNATLNKISNLTWKFPVDSGFIYMLRLHFCELDTKVIQLSDKVFYIYIDDKLAEETANVLKWSEGQKGVPVYRDYAVQILGNEKKYSLSLKLHPNPDIWRTAYFDAFLNGLEIFRISDPQSNNLAGPNPDPLPPAPPVSRQPTKNQKKSTSTTIIGVVAGVVAGVVLLFLLVAFFFVRRGKKFKPPKSSDGGTSKWAPFSFATTKSSQTRTSSSLPSDLCRYFSLAEIKAATNNFDDVFKVGVGGFGNVYKGYIDDNTTPVAIKRLKPGSQQGAREFKTEIEMLSQLRHLHLVSLIGYCNESNEMILVYDYMTRGTLRDHLYNTDNPSLPWKQRLQICIGAARGLHYLHTGAKQMIIHRDVKTTNILLDEKWVAKVSDFGLSRIGPTGMSKAHVSTVVKGSIGYLDPEYYKRQRLTEKSDVYSFGVVLFEILCARPALIRTTEKKQVSLADWARHCYHAGSLGQIVDPTLKGKIAPECLRKFGEIAVNCLLDDGSQRPSMNDVVWGLEFALQLQENAEQRDPINYRVELMEGGGMGNEDSDDMFSGSSVGIVSDFNKSSGVSMTSSASGEKDSDKLMSDSAFSEIVDPKAR</sequence>
<accession>A0ACB9Q0K6</accession>
<proteinExistence type="predicted"/>
<organism evidence="1 2">
    <name type="scientific">Bauhinia variegata</name>
    <name type="common">Purple orchid tree</name>
    <name type="synonym">Phanera variegata</name>
    <dbReference type="NCBI Taxonomy" id="167791"/>
    <lineage>
        <taxon>Eukaryota</taxon>
        <taxon>Viridiplantae</taxon>
        <taxon>Streptophyta</taxon>
        <taxon>Embryophyta</taxon>
        <taxon>Tracheophyta</taxon>
        <taxon>Spermatophyta</taxon>
        <taxon>Magnoliopsida</taxon>
        <taxon>eudicotyledons</taxon>
        <taxon>Gunneridae</taxon>
        <taxon>Pentapetalae</taxon>
        <taxon>rosids</taxon>
        <taxon>fabids</taxon>
        <taxon>Fabales</taxon>
        <taxon>Fabaceae</taxon>
        <taxon>Cercidoideae</taxon>
        <taxon>Cercideae</taxon>
        <taxon>Bauhiniinae</taxon>
        <taxon>Bauhinia</taxon>
    </lineage>
</organism>
<evidence type="ECO:0000313" key="2">
    <source>
        <dbReference type="Proteomes" id="UP000828941"/>
    </source>
</evidence>
<keyword evidence="2" id="KW-1185">Reference proteome</keyword>
<dbReference type="EMBL" id="CM039428">
    <property type="protein sequence ID" value="KAI4352415.1"/>
    <property type="molecule type" value="Genomic_DNA"/>
</dbReference>
<gene>
    <name evidence="1" type="ORF">L6164_006671</name>
</gene>
<protein>
    <submittedName>
        <fullName evidence="1">Uncharacterized protein</fullName>
    </submittedName>
</protein>
<dbReference type="Proteomes" id="UP000828941">
    <property type="component" value="Chromosome 3"/>
</dbReference>
<comment type="caution">
    <text evidence="1">The sequence shown here is derived from an EMBL/GenBank/DDBJ whole genome shotgun (WGS) entry which is preliminary data.</text>
</comment>
<name>A0ACB9Q0K6_BAUVA</name>
<evidence type="ECO:0000313" key="1">
    <source>
        <dbReference type="EMBL" id="KAI4352415.1"/>
    </source>
</evidence>
<reference evidence="1 2" key="1">
    <citation type="journal article" date="2022" name="DNA Res.">
        <title>Chromosomal-level genome assembly of the orchid tree Bauhinia variegata (Leguminosae; Cercidoideae) supports the allotetraploid origin hypothesis of Bauhinia.</title>
        <authorList>
            <person name="Zhong Y."/>
            <person name="Chen Y."/>
            <person name="Zheng D."/>
            <person name="Pang J."/>
            <person name="Liu Y."/>
            <person name="Luo S."/>
            <person name="Meng S."/>
            <person name="Qian L."/>
            <person name="Wei D."/>
            <person name="Dai S."/>
            <person name="Zhou R."/>
        </authorList>
    </citation>
    <scope>NUCLEOTIDE SEQUENCE [LARGE SCALE GENOMIC DNA]</scope>
    <source>
        <strain evidence="1">BV-YZ2020</strain>
    </source>
</reference>